<dbReference type="EMBL" id="JJOA01000001">
    <property type="protein sequence ID" value="KEA61538.1"/>
    <property type="molecule type" value="Genomic_DNA"/>
</dbReference>
<feature type="transmembrane region" description="Helical" evidence="2">
    <location>
        <begin position="1002"/>
        <end position="1021"/>
    </location>
</feature>
<keyword evidence="2" id="KW-0472">Membrane</keyword>
<comment type="caution">
    <text evidence="4">The sequence shown here is derived from an EMBL/GenBank/DDBJ whole genome shotgun (WGS) entry which is preliminary data.</text>
</comment>
<feature type="domain" description="PLL-like beta propeller" evidence="3">
    <location>
        <begin position="208"/>
        <end position="399"/>
    </location>
</feature>
<feature type="transmembrane region" description="Helical" evidence="2">
    <location>
        <begin position="1033"/>
        <end position="1056"/>
    </location>
</feature>
<feature type="transmembrane region" description="Helical" evidence="2">
    <location>
        <begin position="1165"/>
        <end position="1190"/>
    </location>
</feature>
<dbReference type="SUPFAM" id="SSF89372">
    <property type="entry name" value="Fucose-specific lectin"/>
    <property type="match status" value="1"/>
</dbReference>
<proteinExistence type="predicted"/>
<organism evidence="4">
    <name type="scientific">Burkholderia cenocepacia</name>
    <dbReference type="NCBI Taxonomy" id="95486"/>
    <lineage>
        <taxon>Bacteria</taxon>
        <taxon>Pseudomonadati</taxon>
        <taxon>Pseudomonadota</taxon>
        <taxon>Betaproteobacteria</taxon>
        <taxon>Burkholderiales</taxon>
        <taxon>Burkholderiaceae</taxon>
        <taxon>Burkholderia</taxon>
        <taxon>Burkholderia cepacia complex</taxon>
    </lineage>
</organism>
<evidence type="ECO:0000259" key="3">
    <source>
        <dbReference type="Pfam" id="PF26607"/>
    </source>
</evidence>
<dbReference type="Gene3D" id="2.120.10.70">
    <property type="entry name" value="Fucose-specific lectin"/>
    <property type="match status" value="1"/>
</dbReference>
<evidence type="ECO:0000313" key="4">
    <source>
        <dbReference type="EMBL" id="KEA61538.1"/>
    </source>
</evidence>
<evidence type="ECO:0000256" key="1">
    <source>
        <dbReference type="SAM" id="MobiDB-lite"/>
    </source>
</evidence>
<name>A0A071MLF8_9BURK</name>
<keyword evidence="2" id="KW-0812">Transmembrane</keyword>
<keyword evidence="2" id="KW-1133">Transmembrane helix</keyword>
<dbReference type="OrthoDB" id="9020765at2"/>
<accession>A0A071MLF8</accession>
<feature type="transmembrane region" description="Helical" evidence="2">
    <location>
        <begin position="1076"/>
        <end position="1096"/>
    </location>
</feature>
<gene>
    <name evidence="4" type="ORF">DT99_01750</name>
</gene>
<sequence length="1206" mass="130869">MPGVHTVPPSLSASLYGNAPDPKSGLQVSTRLMESYEIIRPVTGASDISTFLNAAGRLDIYSSGTAQKVYRIRADNQSDTGWTETDLGVTASQISPCLARSNDYDNPNLLGIGASGKLTLSRWQDGRYAQADCQPAGAKRPLKQMLSTRNFGNVYVNVVLDNDEVGSSYLRPDGTWGSTDWVPIRKSQGSPDNATVKRIAMCANDPVQQSLFAIGPDNAVLFAQSDFRFSYFTTLGYKKAIDLAVVADQEKRLNIFIVDTDFGIWQKREKKYSTSGIQFDDWVLVSNAAPVTGLRAVINAGGLLEVFAIGKDQRLYHTRQISSGLNKVSWSSLFELGNPVPNTKFTVGRNAAGYSEAYSVSSDSRLYRFWQDPKTTQWTNEEIRLQGTGEMTSVPTHATEITVLDDAGQLAVNARVQIDAASMVPLRINGLYYQASPDYTIPVLSGGGGKVVIERFTNSLASPSYHVRTQFMQPGEGVTVEPNGALQEKMHAVDTDAVWNAKTASGAYLLAGDFRTRENAENVAKIMRQSMSFGMPANASARSLRYLGANRSLVGLRHTTRGTADPFALVPEDVPAQHWRVSFTDTGVHYDDLTADQAGAYLLRSRALASSGDETLANAGFLGIDWGDIWNAIKNGVGRIIDGLKEFVVTTIVDPVTRLVNEIKVVFNFLIDGVTYLIDKTIKLFQQAFDIVEGIWNKLKVFFKELYEWLAFFFAWGDIKRSAEATRHTFDATFDYLLLAVEAVKGQVAAGFDHLQTEIDKAVNTFLAQLDPKLGIGQYADDVDRPDPRIGESTSHNVLLNAFSDNYKSTRVLSRGDALAAAADPLQGLCEKLKAVADNFEFGQGKNAFHDAAAYFEQIGRTPDRVLDLLFAGTVKVMEAVTQFALSAAKGLVLTILDLVADVIGAVKDLFDTEWEIPFVSQLYKLITGSSLSFKVRDLFSYVVAIPGTLLYKLVKHEAPFPDAASVTRFKSSFTAQWLAEQSGIAPKSEVSLMVSAEQKSAIAVFFGVSASVCIFAATILDTIEIALQTEEVEVEAIGTGSLFMGFGSAFFSVPWMIASDAGGFSCNDGKGLNNLLWLLNTVVGYGRAAALKIAGKKYKIPAEVDQVTVNLWGCARLALTIVWAVKSGEELDGVEAAEAFVDTITGQVFRFLGVKAVVAATEGISLLALLVIVGLGGMTTTALHLAASLKSDEAVARRLPAQALA</sequence>
<reference evidence="4" key="1">
    <citation type="submission" date="2014-04" db="EMBL/GenBank/DDBJ databases">
        <title>In planta biocontrol of soil-borne Fusarium wilt of banana through a plant endophytic bacterium, Burkholderia cenocepacia 869T2.</title>
        <authorList>
            <person name="Ho Y.-N."/>
            <person name="Chiang H.-M."/>
            <person name="Chao C.-P."/>
            <person name="Su C.-C."/>
            <person name="Hsu H.-F."/>
            <person name="Guo C.-T."/>
            <person name="Hsieh J.-L."/>
            <person name="Huang C.-C."/>
        </authorList>
    </citation>
    <scope>NUCLEOTIDE SEQUENCE [LARGE SCALE GENOMIC DNA]</scope>
    <source>
        <strain evidence="4">869T2</strain>
    </source>
</reference>
<dbReference type="AlphaFoldDB" id="A0A071MLF8"/>
<feature type="region of interest" description="Disordered" evidence="1">
    <location>
        <begin position="1"/>
        <end position="22"/>
    </location>
</feature>
<dbReference type="InterPro" id="IPR058502">
    <property type="entry name" value="PLL-like_beta-prop"/>
</dbReference>
<evidence type="ECO:0000256" key="2">
    <source>
        <dbReference type="SAM" id="Phobius"/>
    </source>
</evidence>
<protein>
    <recommendedName>
        <fullName evidence="3">PLL-like beta propeller domain-containing protein</fullName>
    </recommendedName>
</protein>
<dbReference type="Pfam" id="PF26607">
    <property type="entry name" value="DUF8189"/>
    <property type="match status" value="1"/>
</dbReference>